<name>A0AAN6PEL8_9PEZI</name>
<dbReference type="PANTHER" id="PTHR24148">
    <property type="entry name" value="ANKYRIN REPEAT DOMAIN-CONTAINING PROTEIN 39 HOMOLOG-RELATED"/>
    <property type="match status" value="1"/>
</dbReference>
<proteinExistence type="predicted"/>
<dbReference type="InterPro" id="IPR052895">
    <property type="entry name" value="HetReg/Transcr_Mod"/>
</dbReference>
<dbReference type="PANTHER" id="PTHR24148:SF64">
    <property type="entry name" value="HETEROKARYON INCOMPATIBILITY DOMAIN-CONTAINING PROTEIN"/>
    <property type="match status" value="1"/>
</dbReference>
<reference evidence="3" key="1">
    <citation type="journal article" date="2023" name="Mol. Phylogenet. Evol.">
        <title>Genome-scale phylogeny and comparative genomics of the fungal order Sordariales.</title>
        <authorList>
            <person name="Hensen N."/>
            <person name="Bonometti L."/>
            <person name="Westerberg I."/>
            <person name="Brannstrom I.O."/>
            <person name="Guillou S."/>
            <person name="Cros-Aarteil S."/>
            <person name="Calhoun S."/>
            <person name="Haridas S."/>
            <person name="Kuo A."/>
            <person name="Mondo S."/>
            <person name="Pangilinan J."/>
            <person name="Riley R."/>
            <person name="LaButti K."/>
            <person name="Andreopoulos B."/>
            <person name="Lipzen A."/>
            <person name="Chen C."/>
            <person name="Yan M."/>
            <person name="Daum C."/>
            <person name="Ng V."/>
            <person name="Clum A."/>
            <person name="Steindorff A."/>
            <person name="Ohm R.A."/>
            <person name="Martin F."/>
            <person name="Silar P."/>
            <person name="Natvig D.O."/>
            <person name="Lalanne C."/>
            <person name="Gautier V."/>
            <person name="Ament-Velasquez S.L."/>
            <person name="Kruys A."/>
            <person name="Hutchinson M.I."/>
            <person name="Powell A.J."/>
            <person name="Barry K."/>
            <person name="Miller A.N."/>
            <person name="Grigoriev I.V."/>
            <person name="Debuchy R."/>
            <person name="Gladieux P."/>
            <person name="Hiltunen Thoren M."/>
            <person name="Johannesson H."/>
        </authorList>
    </citation>
    <scope>NUCLEOTIDE SEQUENCE [LARGE SCALE GENOMIC DNA]</scope>
    <source>
        <strain evidence="3">CBS 284.82</strain>
    </source>
</reference>
<dbReference type="Pfam" id="PF06985">
    <property type="entry name" value="HET"/>
    <property type="match status" value="1"/>
</dbReference>
<keyword evidence="3" id="KW-1185">Reference proteome</keyword>
<evidence type="ECO:0000259" key="1">
    <source>
        <dbReference type="Pfam" id="PF06985"/>
    </source>
</evidence>
<feature type="non-terminal residue" evidence="2">
    <location>
        <position position="243"/>
    </location>
</feature>
<evidence type="ECO:0000313" key="2">
    <source>
        <dbReference type="EMBL" id="KAK4035303.1"/>
    </source>
</evidence>
<comment type="caution">
    <text evidence="2">The sequence shown here is derived from an EMBL/GenBank/DDBJ whole genome shotgun (WGS) entry which is preliminary data.</text>
</comment>
<dbReference type="Proteomes" id="UP001303115">
    <property type="component" value="Unassembled WGS sequence"/>
</dbReference>
<feature type="domain" description="Heterokaryon incompatibility" evidence="1">
    <location>
        <begin position="53"/>
        <end position="225"/>
    </location>
</feature>
<gene>
    <name evidence="2" type="ORF">C8A01DRAFT_17993</name>
</gene>
<sequence>MAYQYTPLPPGTIRLLSLSPSPSKTAPLEGTFLPTPLSSPSATVSVAAPPPFSSLSYVWGPQTFPSSIKITSAGAGGGDLPLPLPTANLDAALRRFRLPDAPRLLWADAICINQQDISERNAQVLLMADIYRTADTTLCWLGLGAGTGSEEGALRTLSEIAELGPRFGQPARGMPPERGAPIGTELDLGDIDMEEAGEVVELAVGGETELVFGNEWFERLWIVQEAVLAREMRMVLGEAEIEW</sequence>
<organism evidence="2 3">
    <name type="scientific">Parachaetomium inaequale</name>
    <dbReference type="NCBI Taxonomy" id="2588326"/>
    <lineage>
        <taxon>Eukaryota</taxon>
        <taxon>Fungi</taxon>
        <taxon>Dikarya</taxon>
        <taxon>Ascomycota</taxon>
        <taxon>Pezizomycotina</taxon>
        <taxon>Sordariomycetes</taxon>
        <taxon>Sordariomycetidae</taxon>
        <taxon>Sordariales</taxon>
        <taxon>Chaetomiaceae</taxon>
        <taxon>Parachaetomium</taxon>
    </lineage>
</organism>
<dbReference type="InterPro" id="IPR010730">
    <property type="entry name" value="HET"/>
</dbReference>
<protein>
    <submittedName>
        <fullName evidence="2">Heterokaryon incompatibility protein-domain-containing protein</fullName>
    </submittedName>
</protein>
<evidence type="ECO:0000313" key="3">
    <source>
        <dbReference type="Proteomes" id="UP001303115"/>
    </source>
</evidence>
<accession>A0AAN6PEL8</accession>
<dbReference type="AlphaFoldDB" id="A0AAN6PEL8"/>
<dbReference type="EMBL" id="MU854448">
    <property type="protein sequence ID" value="KAK4035303.1"/>
    <property type="molecule type" value="Genomic_DNA"/>
</dbReference>